<dbReference type="AlphaFoldDB" id="A0AA37PBJ0"/>
<evidence type="ECO:0000313" key="2">
    <source>
        <dbReference type="Proteomes" id="UP001055115"/>
    </source>
</evidence>
<sequence length="92" mass="10594">MPANYLEPQRLRLPSDVLAVVVDGAFDQRIPGPDYGTYPGIEGCTERYVGWKYEEIEMLVNTYDEAHQYPLSEIEYKRPPLSGPIRFEPTPF</sequence>
<comment type="caution">
    <text evidence="1">The sequence shown here is derived from an EMBL/GenBank/DDBJ whole genome shotgun (WGS) entry which is preliminary data.</text>
</comment>
<accession>A0AA37PBJ0</accession>
<gene>
    <name evidence="1" type="ORF">ColSpa_09417</name>
</gene>
<dbReference type="Proteomes" id="UP001055115">
    <property type="component" value="Unassembled WGS sequence"/>
</dbReference>
<keyword evidence="2" id="KW-1185">Reference proteome</keyword>
<name>A0AA37PBJ0_9PEZI</name>
<protein>
    <submittedName>
        <fullName evidence="1">Uncharacterized protein</fullName>
    </submittedName>
</protein>
<evidence type="ECO:0000313" key="1">
    <source>
        <dbReference type="EMBL" id="GKT49236.1"/>
    </source>
</evidence>
<dbReference type="EMBL" id="BQXU01000028">
    <property type="protein sequence ID" value="GKT49236.1"/>
    <property type="molecule type" value="Genomic_DNA"/>
</dbReference>
<dbReference type="GeneID" id="73330219"/>
<proteinExistence type="predicted"/>
<organism evidence="1 2">
    <name type="scientific">Colletotrichum spaethianum</name>
    <dbReference type="NCBI Taxonomy" id="700344"/>
    <lineage>
        <taxon>Eukaryota</taxon>
        <taxon>Fungi</taxon>
        <taxon>Dikarya</taxon>
        <taxon>Ascomycota</taxon>
        <taxon>Pezizomycotina</taxon>
        <taxon>Sordariomycetes</taxon>
        <taxon>Hypocreomycetidae</taxon>
        <taxon>Glomerellales</taxon>
        <taxon>Glomerellaceae</taxon>
        <taxon>Colletotrichum</taxon>
        <taxon>Colletotrichum spaethianum species complex</taxon>
    </lineage>
</organism>
<dbReference type="RefSeq" id="XP_049131586.1">
    <property type="nucleotide sequence ID" value="XM_049275629.1"/>
</dbReference>
<reference evidence="1 2" key="1">
    <citation type="submission" date="2022-03" db="EMBL/GenBank/DDBJ databases">
        <title>Genome data of Colletotrichum spp.</title>
        <authorList>
            <person name="Utami Y.D."/>
            <person name="Hiruma K."/>
        </authorList>
    </citation>
    <scope>NUCLEOTIDE SEQUENCE [LARGE SCALE GENOMIC DNA]</scope>
    <source>
        <strain evidence="1 2">MAFF 239500</strain>
    </source>
</reference>